<dbReference type="SUPFAM" id="SSF53756">
    <property type="entry name" value="UDP-Glycosyltransferase/glycogen phosphorylase"/>
    <property type="match status" value="1"/>
</dbReference>
<dbReference type="Proteomes" id="UP000182135">
    <property type="component" value="Unassembled WGS sequence"/>
</dbReference>
<accession>A0A1I2LKH9</accession>
<dbReference type="PANTHER" id="PTHR46401">
    <property type="entry name" value="GLYCOSYLTRANSFERASE WBBK-RELATED"/>
    <property type="match status" value="1"/>
</dbReference>
<feature type="domain" description="Glycosyl transferase family 1" evidence="2">
    <location>
        <begin position="190"/>
        <end position="343"/>
    </location>
</feature>
<gene>
    <name evidence="4" type="ORF">SAMN04487885_11020</name>
</gene>
<evidence type="ECO:0000259" key="2">
    <source>
        <dbReference type="Pfam" id="PF00534"/>
    </source>
</evidence>
<dbReference type="Gene3D" id="3.40.50.2000">
    <property type="entry name" value="Glycogen Phosphorylase B"/>
    <property type="match status" value="2"/>
</dbReference>
<feature type="domain" description="Glycosyltransferase subfamily 4-like N-terminal" evidence="3">
    <location>
        <begin position="17"/>
        <end position="166"/>
    </location>
</feature>
<evidence type="ECO:0000313" key="4">
    <source>
        <dbReference type="EMBL" id="SFF77591.1"/>
    </source>
</evidence>
<dbReference type="GO" id="GO:0009103">
    <property type="term" value="P:lipopolysaccharide biosynthetic process"/>
    <property type="evidence" value="ECO:0007669"/>
    <property type="project" value="TreeGrafter"/>
</dbReference>
<reference evidence="4 5" key="1">
    <citation type="submission" date="2016-10" db="EMBL/GenBank/DDBJ databases">
        <authorList>
            <person name="de Groot N.N."/>
        </authorList>
    </citation>
    <scope>NUCLEOTIDE SEQUENCE [LARGE SCALE GENOMIC DNA]</scope>
    <source>
        <strain evidence="4 5">NLAE-zl-G419</strain>
    </source>
</reference>
<dbReference type="STRING" id="1529.SAMN04487885_11020"/>
<name>A0A1I2LKH9_9CLOT</name>
<dbReference type="CDD" id="cd03809">
    <property type="entry name" value="GT4_MtfB-like"/>
    <property type="match status" value="1"/>
</dbReference>
<evidence type="ECO:0000259" key="3">
    <source>
        <dbReference type="Pfam" id="PF13439"/>
    </source>
</evidence>
<organism evidence="4 5">
    <name type="scientific">Clostridium cadaveris</name>
    <dbReference type="NCBI Taxonomy" id="1529"/>
    <lineage>
        <taxon>Bacteria</taxon>
        <taxon>Bacillati</taxon>
        <taxon>Bacillota</taxon>
        <taxon>Clostridia</taxon>
        <taxon>Eubacteriales</taxon>
        <taxon>Clostridiaceae</taxon>
        <taxon>Clostridium</taxon>
    </lineage>
</organism>
<dbReference type="RefSeq" id="WP_027638669.1">
    <property type="nucleotide sequence ID" value="NZ_BAAACD010000033.1"/>
</dbReference>
<sequence length="370" mass="42595">MKIAIDGRGINWYRGTGIGTYTENLVRELITIDKENEYFIFWSGEYDSSFYKENCHLIMASRKHTRFFEQHYIPHFLKEEAIDVYHVPQNGIGFKSLNNSKNVVTIHDLIPYISPETVGRGYLLRFLKEMPFIIQDSDCILTVSNWSKKDILKYFPIDSNKICVTPLAANYKYKPLDREHCLRILNKKYNIDKDFILYVGGFSPRKNVKLLVDAFISSFKNLDKEYYLVLPGSVKDEGQKLMEYVNMSPIKDKIKFLGFCEEDMLPILYNGCSLFVYPSTYEGFGLPPLEAMCCGAPVITSNLTSIPEVVGDGGLIINPNLYELCNSLERVLNTPFLREELISSSLRQSKNFSWTLTAEKTLKAYKNLTL</sequence>
<keyword evidence="1 4" id="KW-0808">Transferase</keyword>
<dbReference type="GeneID" id="90545797"/>
<dbReference type="Pfam" id="PF00534">
    <property type="entry name" value="Glycos_transf_1"/>
    <property type="match status" value="1"/>
</dbReference>
<dbReference type="FunFam" id="3.40.50.2000:FF:000119">
    <property type="entry name" value="Glycosyl transferase group 1"/>
    <property type="match status" value="1"/>
</dbReference>
<protein>
    <submittedName>
        <fullName evidence="4">Glycosyltransferase involved in cell wall bisynthesis</fullName>
    </submittedName>
</protein>
<keyword evidence="5" id="KW-1185">Reference proteome</keyword>
<dbReference type="eggNOG" id="COG0438">
    <property type="taxonomic scope" value="Bacteria"/>
</dbReference>
<dbReference type="InterPro" id="IPR028098">
    <property type="entry name" value="Glyco_trans_4-like_N"/>
</dbReference>
<dbReference type="AlphaFoldDB" id="A0A1I2LKH9"/>
<dbReference type="PANTHER" id="PTHR46401:SF2">
    <property type="entry name" value="GLYCOSYLTRANSFERASE WBBK-RELATED"/>
    <property type="match status" value="1"/>
</dbReference>
<dbReference type="GO" id="GO:0016757">
    <property type="term" value="F:glycosyltransferase activity"/>
    <property type="evidence" value="ECO:0007669"/>
    <property type="project" value="InterPro"/>
</dbReference>
<evidence type="ECO:0000256" key="1">
    <source>
        <dbReference type="ARBA" id="ARBA00022679"/>
    </source>
</evidence>
<dbReference type="InterPro" id="IPR001296">
    <property type="entry name" value="Glyco_trans_1"/>
</dbReference>
<dbReference type="Pfam" id="PF13439">
    <property type="entry name" value="Glyco_transf_4"/>
    <property type="match status" value="1"/>
</dbReference>
<dbReference type="EMBL" id="FOOE01000010">
    <property type="protein sequence ID" value="SFF77591.1"/>
    <property type="molecule type" value="Genomic_DNA"/>
</dbReference>
<evidence type="ECO:0000313" key="5">
    <source>
        <dbReference type="Proteomes" id="UP000182135"/>
    </source>
</evidence>
<dbReference type="OrthoDB" id="9797829at2"/>
<proteinExistence type="predicted"/>